<feature type="transmembrane region" description="Helical" evidence="8">
    <location>
        <begin position="82"/>
        <end position="103"/>
    </location>
</feature>
<gene>
    <name evidence="10" type="ORF">ZOSMA_87G00770</name>
</gene>
<comment type="subcellular location">
    <subcellularLocation>
        <location evidence="1 8">Membrane</location>
        <topology evidence="1 8">Multi-pass membrane protein</topology>
    </subcellularLocation>
</comment>
<keyword evidence="6 8" id="KW-0406">Ion transport</keyword>
<keyword evidence="3 8" id="KW-0813">Transport</keyword>
<keyword evidence="5 8" id="KW-1133">Transmembrane helix</keyword>
<evidence type="ECO:0000256" key="6">
    <source>
        <dbReference type="ARBA" id="ARBA00023065"/>
    </source>
</evidence>
<name>A0A0K9NKN2_ZOSMR</name>
<dbReference type="AlphaFoldDB" id="A0A0K9NKN2"/>
<dbReference type="OMA" id="MHREENA"/>
<evidence type="ECO:0000256" key="4">
    <source>
        <dbReference type="ARBA" id="ARBA00022692"/>
    </source>
</evidence>
<evidence type="ECO:0000256" key="2">
    <source>
        <dbReference type="ARBA" id="ARBA00006939"/>
    </source>
</evidence>
<reference evidence="11" key="1">
    <citation type="journal article" date="2016" name="Nature">
        <title>The genome of the seagrass Zostera marina reveals angiosperm adaptation to the sea.</title>
        <authorList>
            <person name="Olsen J.L."/>
            <person name="Rouze P."/>
            <person name="Verhelst B."/>
            <person name="Lin Y.-C."/>
            <person name="Bayer T."/>
            <person name="Collen J."/>
            <person name="Dattolo E."/>
            <person name="De Paoli E."/>
            <person name="Dittami S."/>
            <person name="Maumus F."/>
            <person name="Michel G."/>
            <person name="Kersting A."/>
            <person name="Lauritano C."/>
            <person name="Lohaus R."/>
            <person name="Toepel M."/>
            <person name="Tonon T."/>
            <person name="Vanneste K."/>
            <person name="Amirebrahimi M."/>
            <person name="Brakel J."/>
            <person name="Bostroem C."/>
            <person name="Chovatia M."/>
            <person name="Grimwood J."/>
            <person name="Jenkins J.W."/>
            <person name="Jueterbock A."/>
            <person name="Mraz A."/>
            <person name="Stam W.T."/>
            <person name="Tice H."/>
            <person name="Bornberg-Bauer E."/>
            <person name="Green P.J."/>
            <person name="Pearson G.A."/>
            <person name="Procaccini G."/>
            <person name="Duarte C.M."/>
            <person name="Schmutz J."/>
            <person name="Reusch T.B.H."/>
            <person name="Van de Peer Y."/>
        </authorList>
    </citation>
    <scope>NUCLEOTIDE SEQUENCE [LARGE SCALE GENOMIC DNA]</scope>
    <source>
        <strain evidence="11">cv. Finnish</strain>
    </source>
</reference>
<protein>
    <recommendedName>
        <fullName evidence="12">Fe(2+) transport protein 1-like</fullName>
    </recommendedName>
</protein>
<evidence type="ECO:0000256" key="1">
    <source>
        <dbReference type="ARBA" id="ARBA00004141"/>
    </source>
</evidence>
<keyword evidence="9" id="KW-0732">Signal</keyword>
<dbReference type="GO" id="GO:0071577">
    <property type="term" value="P:zinc ion transmembrane transport"/>
    <property type="evidence" value="ECO:0000318"/>
    <property type="project" value="GO_Central"/>
</dbReference>
<feature type="transmembrane region" description="Helical" evidence="8">
    <location>
        <begin position="49"/>
        <end position="70"/>
    </location>
</feature>
<dbReference type="Proteomes" id="UP000036987">
    <property type="component" value="Unassembled WGS sequence"/>
</dbReference>
<comment type="caution">
    <text evidence="10">The sequence shown here is derived from an EMBL/GenBank/DDBJ whole genome shotgun (WGS) entry which is preliminary data.</text>
</comment>
<evidence type="ECO:0000256" key="7">
    <source>
        <dbReference type="ARBA" id="ARBA00023136"/>
    </source>
</evidence>
<dbReference type="InterPro" id="IPR003689">
    <property type="entry name" value="ZIP"/>
</dbReference>
<dbReference type="NCBIfam" id="TIGR00820">
    <property type="entry name" value="zip"/>
    <property type="match status" value="1"/>
</dbReference>
<dbReference type="InterPro" id="IPR004698">
    <property type="entry name" value="Zn/Fe_permease_fun/pln"/>
</dbReference>
<feature type="transmembrane region" description="Helical" evidence="8">
    <location>
        <begin position="263"/>
        <end position="284"/>
    </location>
</feature>
<feature type="chain" id="PRO_5005527050" description="Fe(2+) transport protein 1-like" evidence="9">
    <location>
        <begin position="26"/>
        <end position="352"/>
    </location>
</feature>
<organism evidence="10 11">
    <name type="scientific">Zostera marina</name>
    <name type="common">Eelgrass</name>
    <dbReference type="NCBI Taxonomy" id="29655"/>
    <lineage>
        <taxon>Eukaryota</taxon>
        <taxon>Viridiplantae</taxon>
        <taxon>Streptophyta</taxon>
        <taxon>Embryophyta</taxon>
        <taxon>Tracheophyta</taxon>
        <taxon>Spermatophyta</taxon>
        <taxon>Magnoliopsida</taxon>
        <taxon>Liliopsida</taxon>
        <taxon>Zosteraceae</taxon>
        <taxon>Zostera</taxon>
    </lineage>
</organism>
<keyword evidence="7 8" id="KW-0472">Membrane</keyword>
<evidence type="ECO:0000256" key="9">
    <source>
        <dbReference type="SAM" id="SignalP"/>
    </source>
</evidence>
<accession>A0A0K9NKN2</accession>
<keyword evidence="4 8" id="KW-0812">Transmembrane</keyword>
<evidence type="ECO:0000256" key="3">
    <source>
        <dbReference type="ARBA" id="ARBA00022448"/>
    </source>
</evidence>
<proteinExistence type="inferred from homology"/>
<dbReference type="EMBL" id="LFYR01002091">
    <property type="protein sequence ID" value="KMZ57331.1"/>
    <property type="molecule type" value="Genomic_DNA"/>
</dbReference>
<keyword evidence="11" id="KW-1185">Reference proteome</keyword>
<dbReference type="GO" id="GO:0005886">
    <property type="term" value="C:plasma membrane"/>
    <property type="evidence" value="ECO:0000318"/>
    <property type="project" value="GO_Central"/>
</dbReference>
<dbReference type="OrthoDB" id="448280at2759"/>
<evidence type="ECO:0000256" key="5">
    <source>
        <dbReference type="ARBA" id="ARBA00022989"/>
    </source>
</evidence>
<feature type="transmembrane region" description="Helical" evidence="8">
    <location>
        <begin position="198"/>
        <end position="218"/>
    </location>
</feature>
<feature type="transmembrane region" description="Helical" evidence="8">
    <location>
        <begin position="123"/>
        <end position="148"/>
    </location>
</feature>
<dbReference type="PANTHER" id="PTHR11040">
    <property type="entry name" value="ZINC/IRON TRANSPORTER"/>
    <property type="match status" value="1"/>
</dbReference>
<feature type="transmembrane region" description="Helical" evidence="8">
    <location>
        <begin position="290"/>
        <end position="311"/>
    </location>
</feature>
<evidence type="ECO:0000313" key="10">
    <source>
        <dbReference type="EMBL" id="KMZ57331.1"/>
    </source>
</evidence>
<feature type="transmembrane region" description="Helical" evidence="8">
    <location>
        <begin position="230"/>
        <end position="251"/>
    </location>
</feature>
<sequence>MTSIITSSIIATAFFLFVFCNVTTAQEVVDECKPVEGSCYNKSKALELKIIAIFAILVTSVIGVVLPLLSRSIPALRPERKFFVLIKAFASGVILATGYMHLLPDSYESLNSPCLPENPWRKFPFTAFIVMISAVFTLMVDSFMLTFFNRKKGQCRHKSSDEEEPPSVPVHHSHGGIPIAYISNDGVDKGISLKRNRIIAQVLEIGIVLHSIVIGLSLGASENPCTIKPLIAALCFHQMFEGMGLGGCILVAEYNLRIKATMVFFFSMTTPFGIVLGIALSKVYEDNSPTALIVIGLLNAASTGLLNYMALVDLLAADFMGPRLQADAKLQSWAYVAVFLGLGGMSIIALWA</sequence>
<comment type="similarity">
    <text evidence="2 8">Belongs to the ZIP transporter (TC 2.A.5) family.</text>
</comment>
<dbReference type="Pfam" id="PF02535">
    <property type="entry name" value="Zip"/>
    <property type="match status" value="1"/>
</dbReference>
<feature type="transmembrane region" description="Helical" evidence="8">
    <location>
        <begin position="332"/>
        <end position="351"/>
    </location>
</feature>
<feature type="signal peptide" evidence="9">
    <location>
        <begin position="1"/>
        <end position="25"/>
    </location>
</feature>
<dbReference type="PANTHER" id="PTHR11040:SF41">
    <property type="entry name" value="ZINC TRANSPORTER 7"/>
    <property type="match status" value="1"/>
</dbReference>
<evidence type="ECO:0000256" key="8">
    <source>
        <dbReference type="RuleBase" id="RU362088"/>
    </source>
</evidence>
<dbReference type="STRING" id="29655.A0A0K9NKN2"/>
<dbReference type="GO" id="GO:0005385">
    <property type="term" value="F:zinc ion transmembrane transporter activity"/>
    <property type="evidence" value="ECO:0000318"/>
    <property type="project" value="GO_Central"/>
</dbReference>
<evidence type="ECO:0000313" key="11">
    <source>
        <dbReference type="Proteomes" id="UP000036987"/>
    </source>
</evidence>
<evidence type="ECO:0008006" key="12">
    <source>
        <dbReference type="Google" id="ProtNLM"/>
    </source>
</evidence>